<accession>A0A0V0HZW0</accession>
<organism evidence="1">
    <name type="scientific">Solanum chacoense</name>
    <name type="common">Chaco potato</name>
    <dbReference type="NCBI Taxonomy" id="4108"/>
    <lineage>
        <taxon>Eukaryota</taxon>
        <taxon>Viridiplantae</taxon>
        <taxon>Streptophyta</taxon>
        <taxon>Embryophyta</taxon>
        <taxon>Tracheophyta</taxon>
        <taxon>Spermatophyta</taxon>
        <taxon>Magnoliopsida</taxon>
        <taxon>eudicotyledons</taxon>
        <taxon>Gunneridae</taxon>
        <taxon>Pentapetalae</taxon>
        <taxon>asterids</taxon>
        <taxon>lamiids</taxon>
        <taxon>Solanales</taxon>
        <taxon>Solanaceae</taxon>
        <taxon>Solanoideae</taxon>
        <taxon>Solaneae</taxon>
        <taxon>Solanum</taxon>
    </lineage>
</organism>
<protein>
    <submittedName>
        <fullName evidence="1">Putative ovule protein</fullName>
    </submittedName>
</protein>
<sequence length="123" mass="14044">MPNVQLQALLVDMYVCACTNTLSIFKCTIESQDIFGISPTSLVNKLYLPTPLFNQFLGQVLHSYNACTYEFTAFFYLLHYALHLRICSNHHSMGFTYDSPSISRQLQVFKMPLKPPTKIGREA</sequence>
<proteinExistence type="predicted"/>
<dbReference type="AlphaFoldDB" id="A0A0V0HZW0"/>
<name>A0A0V0HZW0_SOLCH</name>
<evidence type="ECO:0000313" key="1">
    <source>
        <dbReference type="EMBL" id="JAP25610.1"/>
    </source>
</evidence>
<reference evidence="1" key="1">
    <citation type="submission" date="2015-12" db="EMBL/GenBank/DDBJ databases">
        <title>Gene expression during late stages of embryo sac development: a critical building block for successful pollen-pistil interactions.</title>
        <authorList>
            <person name="Liu Y."/>
            <person name="Joly V."/>
            <person name="Sabar M."/>
            <person name="Matton D.P."/>
        </authorList>
    </citation>
    <scope>NUCLEOTIDE SEQUENCE</scope>
</reference>
<dbReference type="EMBL" id="GEDG01013110">
    <property type="protein sequence ID" value="JAP25610.1"/>
    <property type="molecule type" value="Transcribed_RNA"/>
</dbReference>